<evidence type="ECO:0000256" key="5">
    <source>
        <dbReference type="ARBA" id="ARBA00023186"/>
    </source>
</evidence>
<evidence type="ECO:0000313" key="7">
    <source>
        <dbReference type="EMBL" id="XBH22129.1"/>
    </source>
</evidence>
<dbReference type="CDD" id="cd16098">
    <property type="entry name" value="FliS"/>
    <property type="match status" value="1"/>
</dbReference>
<evidence type="ECO:0000256" key="6">
    <source>
        <dbReference type="SAM" id="MobiDB-lite"/>
    </source>
</evidence>
<evidence type="ECO:0000256" key="1">
    <source>
        <dbReference type="ARBA" id="ARBA00004514"/>
    </source>
</evidence>
<comment type="subcellular location">
    <subcellularLocation>
        <location evidence="1">Cytoplasm</location>
        <location evidence="1">Cytosol</location>
    </subcellularLocation>
</comment>
<reference evidence="7" key="1">
    <citation type="submission" date="2024-02" db="EMBL/GenBank/DDBJ databases">
        <title>Tomenella chthoni gen. nov. sp. nov., a member of the family Jonesiaceae isolated from bat guano.</title>
        <authorList>
            <person name="Miller S.L."/>
            <person name="King J."/>
            <person name="Sankaranarayanan K."/>
            <person name="Lawson P.A."/>
        </authorList>
    </citation>
    <scope>NUCLEOTIDE SEQUENCE</scope>
    <source>
        <strain evidence="7">BS-20</strain>
    </source>
</reference>
<keyword evidence="7" id="KW-0969">Cilium</keyword>
<evidence type="ECO:0000256" key="3">
    <source>
        <dbReference type="ARBA" id="ARBA00022490"/>
    </source>
</evidence>
<dbReference type="Gene3D" id="1.20.120.340">
    <property type="entry name" value="Flagellar protein FliS"/>
    <property type="match status" value="1"/>
</dbReference>
<dbReference type="PANTHER" id="PTHR34773:SF1">
    <property type="entry name" value="FLAGELLAR SECRETION CHAPERONE FLIS"/>
    <property type="match status" value="1"/>
</dbReference>
<dbReference type="AlphaFoldDB" id="A0AAU7DVU3"/>
<dbReference type="InterPro" id="IPR003713">
    <property type="entry name" value="FliS"/>
</dbReference>
<keyword evidence="4" id="KW-1005">Bacterial flagellum biogenesis</keyword>
<dbReference type="EMBL" id="CP146203">
    <property type="protein sequence ID" value="XBH22129.1"/>
    <property type="molecule type" value="Genomic_DNA"/>
</dbReference>
<keyword evidence="7" id="KW-0966">Cell projection</keyword>
<keyword evidence="5" id="KW-0143">Chaperone</keyword>
<evidence type="ECO:0000256" key="4">
    <source>
        <dbReference type="ARBA" id="ARBA00022795"/>
    </source>
</evidence>
<dbReference type="GO" id="GO:0071973">
    <property type="term" value="P:bacterial-type flagellum-dependent cell motility"/>
    <property type="evidence" value="ECO:0007669"/>
    <property type="project" value="TreeGrafter"/>
</dbReference>
<feature type="region of interest" description="Disordered" evidence="6">
    <location>
        <begin position="129"/>
        <end position="157"/>
    </location>
</feature>
<name>A0AAU7DVU3_9MICO</name>
<organism evidence="7">
    <name type="scientific">Jonesiaceae bacterium BS-20</name>
    <dbReference type="NCBI Taxonomy" id="3120821"/>
    <lineage>
        <taxon>Bacteria</taxon>
        <taxon>Bacillati</taxon>
        <taxon>Actinomycetota</taxon>
        <taxon>Actinomycetes</taxon>
        <taxon>Micrococcales</taxon>
        <taxon>Jonesiaceae</taxon>
    </lineage>
</organism>
<accession>A0AAU7DVU3</accession>
<keyword evidence="7" id="KW-0282">Flagellum</keyword>
<feature type="compositionally biased region" description="Polar residues" evidence="6">
    <location>
        <begin position="129"/>
        <end position="140"/>
    </location>
</feature>
<dbReference type="PANTHER" id="PTHR34773">
    <property type="entry name" value="FLAGELLAR SECRETION CHAPERONE FLIS"/>
    <property type="match status" value="1"/>
</dbReference>
<dbReference type="GO" id="GO:0044780">
    <property type="term" value="P:bacterial-type flagellum assembly"/>
    <property type="evidence" value="ECO:0007669"/>
    <property type="project" value="InterPro"/>
</dbReference>
<dbReference type="SUPFAM" id="SSF101116">
    <property type="entry name" value="Flagellar export chaperone FliS"/>
    <property type="match status" value="1"/>
</dbReference>
<dbReference type="Pfam" id="PF02561">
    <property type="entry name" value="FliS"/>
    <property type="match status" value="1"/>
</dbReference>
<evidence type="ECO:0000256" key="2">
    <source>
        <dbReference type="ARBA" id="ARBA00008787"/>
    </source>
</evidence>
<dbReference type="GO" id="GO:0005829">
    <property type="term" value="C:cytosol"/>
    <property type="evidence" value="ECO:0007669"/>
    <property type="project" value="UniProtKB-SubCell"/>
</dbReference>
<sequence length="157" mass="17096">MTATQSRDQYLQNAVLSASPARLLVMLMDRLYLDMQRAEHAIAGGNAMAAGEHLLHAQDIVTELTATLKVEVWEGARHVQALYLFLYSELVNANVSKDLSDVYECKELVSELRQTWTQAAQVTAEDQGLQASQRAATRPQSGPVRAASKGLGELGVG</sequence>
<dbReference type="NCBIfam" id="TIGR00208">
    <property type="entry name" value="fliS"/>
    <property type="match status" value="1"/>
</dbReference>
<gene>
    <name evidence="7" type="primary">fliS</name>
    <name evidence="7" type="ORF">V5R04_02565</name>
</gene>
<comment type="similarity">
    <text evidence="2">Belongs to the FliS family.</text>
</comment>
<dbReference type="InterPro" id="IPR036584">
    <property type="entry name" value="FliS_sf"/>
</dbReference>
<proteinExistence type="inferred from homology"/>
<keyword evidence="3" id="KW-0963">Cytoplasm</keyword>
<protein>
    <submittedName>
        <fullName evidence="7">Flagellar export chaperone FliS</fullName>
    </submittedName>
</protein>